<dbReference type="InterPro" id="IPR011050">
    <property type="entry name" value="Pectin_lyase_fold/virulence"/>
</dbReference>
<sequence>MKQCLYPFGIAAGIALCCLTPTTPTQAQVVKDTTLNTSVTTQGNITTLTGGTQAGSNLFHSFDQFSVSNGNTAYFNNTTDIQNIISRVTGLSNSNIEGTIQANGTANLFLLNPNGIIFGPNASLNIGGSFLASTASSLVFADGTEFSATAYPTTSLLTISVPTGLQFNGTASSIQNRSAVSGTDSTGAEYVVGLQVQPGKTLALVGGEVVLEGGYLRAEAGRIELGGVAGTGSVSLNPTAQGWVLGYEGIQNFQDIQVSQGALMDTTGQGGGDIQVQGRRVILTEGSQITSTNIGSEPGGTLTVAASDSVEVSGTSPDGKRNSGLFTITEAGRAGNITINTRQLIVQNQAFISTETQPTATGAGGNLTVIATESVTLLTNSSLLTQTVGSGNAGDLRIETGQLIVRDGAMVSASTFDQGKGGEIWVNASSVDIFGVGSDGISSGLYTFTDGTGQGGNITVDTRDFRVADGGLMNALTFSEGNGGNITVNTDTFAAVNGGQLVTTTRATSPNGGNAGNIIVNATDSIILSGSDRTFAERIAQFSTSVANEGAASGLFANTTQGSTGNGGDVRLNTRQLNIRDDARVTVSSLGTGNAGNLLIIAPSLVKLDQGTLSAETASGEGGNVTIEQVGSIQLRNNSLISAKADSSGNGGNINIDTDTLAALENSDITANAFDGKGGSVQITTQGLFLSPDSEITASSERGIDGVVEINRPDVDPSQGLANLPTEVVDASNQIDQTCAAGGSVASGQSYFVITGSGGLPDSPNEALSPDAVWEDLRFVENRKPSLSQPTVPVQSLAATNNRQQATNNRQPTIVEAQGWALNQKGEVVLTATTPTPVLHSSWQKPVACPRS</sequence>
<keyword evidence="1" id="KW-0732">Signal</keyword>
<proteinExistence type="predicted"/>
<feature type="signal peptide" evidence="1">
    <location>
        <begin position="1"/>
        <end position="27"/>
    </location>
</feature>
<gene>
    <name evidence="3" type="ORF">KME25_27880</name>
</gene>
<dbReference type="Proteomes" id="UP000753908">
    <property type="component" value="Unassembled WGS sequence"/>
</dbReference>
<dbReference type="Gene3D" id="2.160.20.10">
    <property type="entry name" value="Single-stranded right-handed beta-helix, Pectin lyase-like"/>
    <property type="match status" value="2"/>
</dbReference>
<dbReference type="AlphaFoldDB" id="A0A951PS28"/>
<reference evidence="3" key="1">
    <citation type="submission" date="2021-05" db="EMBL/GenBank/DDBJ databases">
        <authorList>
            <person name="Pietrasiak N."/>
            <person name="Ward R."/>
            <person name="Stajich J.E."/>
            <person name="Kurbessoian T."/>
        </authorList>
    </citation>
    <scope>NUCLEOTIDE SEQUENCE</scope>
    <source>
        <strain evidence="3">CPER-KK1</strain>
    </source>
</reference>
<feature type="domain" description="Filamentous haemagglutinin FhaB/tRNA nuclease CdiA-like TPS" evidence="2">
    <location>
        <begin position="30"/>
        <end position="141"/>
    </location>
</feature>
<evidence type="ECO:0000256" key="1">
    <source>
        <dbReference type="SAM" id="SignalP"/>
    </source>
</evidence>
<evidence type="ECO:0000259" key="2">
    <source>
        <dbReference type="SMART" id="SM00912"/>
    </source>
</evidence>
<dbReference type="InterPro" id="IPR008638">
    <property type="entry name" value="FhaB/CdiA-like_TPS"/>
</dbReference>
<protein>
    <submittedName>
        <fullName evidence="3">S-layer family protein</fullName>
    </submittedName>
</protein>
<evidence type="ECO:0000313" key="3">
    <source>
        <dbReference type="EMBL" id="MBW4548231.1"/>
    </source>
</evidence>
<accession>A0A951PS28</accession>
<dbReference type="SMART" id="SM00912">
    <property type="entry name" value="Haemagg_act"/>
    <property type="match status" value="1"/>
</dbReference>
<comment type="caution">
    <text evidence="3">The sequence shown here is derived from an EMBL/GenBank/DDBJ whole genome shotgun (WGS) entry which is preliminary data.</text>
</comment>
<dbReference type="SUPFAM" id="SSF51126">
    <property type="entry name" value="Pectin lyase-like"/>
    <property type="match status" value="3"/>
</dbReference>
<dbReference type="NCBIfam" id="TIGR01901">
    <property type="entry name" value="adhes_NPXG"/>
    <property type="match status" value="1"/>
</dbReference>
<reference evidence="3" key="2">
    <citation type="journal article" date="2022" name="Microbiol. Resour. Announc.">
        <title>Metagenome Sequencing to Explore Phylogenomics of Terrestrial Cyanobacteria.</title>
        <authorList>
            <person name="Ward R.D."/>
            <person name="Stajich J.E."/>
            <person name="Johansen J.R."/>
            <person name="Huntemann M."/>
            <person name="Clum A."/>
            <person name="Foster B."/>
            <person name="Foster B."/>
            <person name="Roux S."/>
            <person name="Palaniappan K."/>
            <person name="Varghese N."/>
            <person name="Mukherjee S."/>
            <person name="Reddy T.B.K."/>
            <person name="Daum C."/>
            <person name="Copeland A."/>
            <person name="Chen I.A."/>
            <person name="Ivanova N.N."/>
            <person name="Kyrpides N.C."/>
            <person name="Shapiro N."/>
            <person name="Eloe-Fadrosh E.A."/>
            <person name="Pietrasiak N."/>
        </authorList>
    </citation>
    <scope>NUCLEOTIDE SEQUENCE</scope>
    <source>
        <strain evidence="3">CPER-KK1</strain>
    </source>
</reference>
<dbReference type="EMBL" id="JAHHIF010000057">
    <property type="protein sequence ID" value="MBW4548231.1"/>
    <property type="molecule type" value="Genomic_DNA"/>
</dbReference>
<dbReference type="InterPro" id="IPR012334">
    <property type="entry name" value="Pectin_lyas_fold"/>
</dbReference>
<organism evidence="3 4">
    <name type="scientific">Symplocastrum torsivum CPER-KK1</name>
    <dbReference type="NCBI Taxonomy" id="450513"/>
    <lineage>
        <taxon>Bacteria</taxon>
        <taxon>Bacillati</taxon>
        <taxon>Cyanobacteriota</taxon>
        <taxon>Cyanophyceae</taxon>
        <taxon>Oscillatoriophycideae</taxon>
        <taxon>Oscillatoriales</taxon>
        <taxon>Microcoleaceae</taxon>
        <taxon>Symplocastrum</taxon>
    </lineage>
</organism>
<evidence type="ECO:0000313" key="4">
    <source>
        <dbReference type="Proteomes" id="UP000753908"/>
    </source>
</evidence>
<name>A0A951PS28_9CYAN</name>
<feature type="chain" id="PRO_5037349390" evidence="1">
    <location>
        <begin position="28"/>
        <end position="852"/>
    </location>
</feature>
<dbReference type="Pfam" id="PF05860">
    <property type="entry name" value="TPS"/>
    <property type="match status" value="1"/>
</dbReference>